<evidence type="ECO:0000313" key="1">
    <source>
        <dbReference type="EMBL" id="TLP39384.1"/>
    </source>
</evidence>
<evidence type="ECO:0000313" key="2">
    <source>
        <dbReference type="Proteomes" id="UP000308901"/>
    </source>
</evidence>
<gene>
    <name evidence="1" type="ORF">FDK22_05800</name>
</gene>
<dbReference type="Gene3D" id="3.40.1260.10">
    <property type="entry name" value="DsrEFH-like"/>
    <property type="match status" value="1"/>
</dbReference>
<dbReference type="RefSeq" id="WP_138151967.1">
    <property type="nucleotide sequence ID" value="NZ_CBDDKQ010000002.1"/>
</dbReference>
<name>A0A5R8Y289_9BACT</name>
<protein>
    <submittedName>
        <fullName evidence="1">DsrE family protein</fullName>
    </submittedName>
</protein>
<dbReference type="InterPro" id="IPR027396">
    <property type="entry name" value="DsrEFH-like"/>
</dbReference>
<proteinExistence type="predicted"/>
<comment type="caution">
    <text evidence="1">The sequence shown here is derived from an EMBL/GenBank/DDBJ whole genome shotgun (WGS) entry which is preliminary data.</text>
</comment>
<accession>A0A5R8Y289</accession>
<dbReference type="EMBL" id="VANU01000002">
    <property type="protein sequence ID" value="TLP39384.1"/>
    <property type="molecule type" value="Genomic_DNA"/>
</dbReference>
<keyword evidence="2" id="KW-1185">Reference proteome</keyword>
<dbReference type="Proteomes" id="UP000308901">
    <property type="component" value="Unassembled WGS sequence"/>
</dbReference>
<reference evidence="1 2" key="1">
    <citation type="submission" date="2019-05" db="EMBL/GenBank/DDBJ databases">
        <title>Arcobacter sp. nov., isolated from sea sediment.</title>
        <authorList>
            <person name="Kim W."/>
        </authorList>
    </citation>
    <scope>NUCLEOTIDE SEQUENCE [LARGE SCALE GENOMIC DNA]</scope>
    <source>
        <strain evidence="1 2">CAU 1517</strain>
    </source>
</reference>
<sequence>MKKKKENLLIIISTDNIDSILKFPLLYGGVSIPRGYWKRVHIMFWGASIKTVISKKKLRKKIIELQKANVEFSSCIVCAEEYKAVKKLEKINVPCVHTGELLNEALQNDKKWATLTV</sequence>
<dbReference type="AlphaFoldDB" id="A0A5R8Y289"/>
<dbReference type="OrthoDB" id="9805634at2"/>
<organism evidence="1 2">
    <name type="scientific">Arcobacter arenosus</name>
    <dbReference type="NCBI Taxonomy" id="2576037"/>
    <lineage>
        <taxon>Bacteria</taxon>
        <taxon>Pseudomonadati</taxon>
        <taxon>Campylobacterota</taxon>
        <taxon>Epsilonproteobacteria</taxon>
        <taxon>Campylobacterales</taxon>
        <taxon>Arcobacteraceae</taxon>
        <taxon>Arcobacter</taxon>
    </lineage>
</organism>